<dbReference type="RefSeq" id="WP_214159497.1">
    <property type="nucleotide sequence ID" value="NZ_JAHBAY010000014.1"/>
</dbReference>
<organism evidence="1 2">
    <name type="scientific">Kineosporia corallincola</name>
    <dbReference type="NCBI Taxonomy" id="2835133"/>
    <lineage>
        <taxon>Bacteria</taxon>
        <taxon>Bacillati</taxon>
        <taxon>Actinomycetota</taxon>
        <taxon>Actinomycetes</taxon>
        <taxon>Kineosporiales</taxon>
        <taxon>Kineosporiaceae</taxon>
        <taxon>Kineosporia</taxon>
    </lineage>
</organism>
<reference evidence="1 2" key="1">
    <citation type="submission" date="2021-05" db="EMBL/GenBank/DDBJ databases">
        <title>Kineosporia and Streptomyces sp. nov. two new marine actinobacteria isolated from Coral.</title>
        <authorList>
            <person name="Buangrab K."/>
            <person name="Sutthacheep M."/>
            <person name="Yeemin T."/>
            <person name="Harunari E."/>
            <person name="Igarashi Y."/>
            <person name="Kanchanasin P."/>
            <person name="Tanasupawat S."/>
            <person name="Phongsopitanun W."/>
        </authorList>
    </citation>
    <scope>NUCLEOTIDE SEQUENCE [LARGE SCALE GENOMIC DNA]</scope>
    <source>
        <strain evidence="1 2">J2-2</strain>
    </source>
</reference>
<evidence type="ECO:0000313" key="2">
    <source>
        <dbReference type="Proteomes" id="UP001197247"/>
    </source>
</evidence>
<name>A0ABS5TPN3_9ACTN</name>
<keyword evidence="2" id="KW-1185">Reference proteome</keyword>
<protein>
    <submittedName>
        <fullName evidence="1">Uncharacterized protein</fullName>
    </submittedName>
</protein>
<proteinExistence type="predicted"/>
<comment type="caution">
    <text evidence="1">The sequence shown here is derived from an EMBL/GenBank/DDBJ whole genome shotgun (WGS) entry which is preliminary data.</text>
</comment>
<dbReference type="Proteomes" id="UP001197247">
    <property type="component" value="Unassembled WGS sequence"/>
</dbReference>
<evidence type="ECO:0000313" key="1">
    <source>
        <dbReference type="EMBL" id="MBT0772960.1"/>
    </source>
</evidence>
<sequence>MTARFPEPVTPAVPQDPITALIIPADDAQPLRAQTLHGETTRALQQLVHGAATRLLLEEGSRLYHQDTHEPTALATNARATALLLAVGGPAAAGAHVRGDAVVLGPLRHGRETSAPPRLLGLTRPADHPAGARHVDLTLRARHDPDAVLTASISWLDACAWLLRMGAQQLRTADNSREETHEC</sequence>
<dbReference type="EMBL" id="JAHBAY010000014">
    <property type="protein sequence ID" value="MBT0772960.1"/>
    <property type="molecule type" value="Genomic_DNA"/>
</dbReference>
<accession>A0ABS5TPN3</accession>
<gene>
    <name evidence="1" type="ORF">KIH74_28715</name>
</gene>